<keyword evidence="2" id="KW-0812">Transmembrane</keyword>
<accession>A0A8K0NNZ5</accession>
<keyword evidence="2" id="KW-1133">Transmembrane helix</keyword>
<sequence>MGYQGNFIAHLPGHILYLTAAIFLALVSFNTPLLKSFYFLKATYSQGANAGNVSFGTLGYCLNQAGGGQVCTGPKIGYEIDLNSIFGIDGEGLIKIPAAIGKYLTYVLILHIVALVSCVATIVFRLIDTVDNVSLLCFPALLSWFTSACTFAAFIVNLAMFYIAKARIDSVDGASASIGVSVWFTLVAWVLPVFASCFCGISQVEGRRSPKAPRHDDQTYPQSAGGYARVPGPPLNTYGEREVSVPLNANGNQDLEGKKSGEDDNPYGANNHQLGYSSNDQHYQPRRQPSSSYTHGQDHGTYPPRDPYSTGYYRDYGAEQDGDLGAGAAGTYAGVGAGAAAVGGGMAYGNRTGSAQGHGYDGYQQQPQQAQPQGYGAQAGYEQYPAQASYDQHAVSQSYPYQQQHEAVEPCEFREIASIPCRVRGANSLVR</sequence>
<evidence type="ECO:0000313" key="4">
    <source>
        <dbReference type="Proteomes" id="UP000812966"/>
    </source>
</evidence>
<feature type="region of interest" description="Disordered" evidence="1">
    <location>
        <begin position="357"/>
        <end position="377"/>
    </location>
</feature>
<feature type="transmembrane region" description="Helical" evidence="2">
    <location>
        <begin position="176"/>
        <end position="195"/>
    </location>
</feature>
<dbReference type="GO" id="GO:0005886">
    <property type="term" value="C:plasma membrane"/>
    <property type="evidence" value="ECO:0007669"/>
    <property type="project" value="InterPro"/>
</dbReference>
<protein>
    <recommendedName>
        <fullName evidence="5">Pali-domain-containing protein</fullName>
    </recommendedName>
</protein>
<organism evidence="3 4">
    <name type="scientific">Filobasidium floriforme</name>
    <dbReference type="NCBI Taxonomy" id="5210"/>
    <lineage>
        <taxon>Eukaryota</taxon>
        <taxon>Fungi</taxon>
        <taxon>Dikarya</taxon>
        <taxon>Basidiomycota</taxon>
        <taxon>Agaricomycotina</taxon>
        <taxon>Tremellomycetes</taxon>
        <taxon>Filobasidiales</taxon>
        <taxon>Filobasidiaceae</taxon>
        <taxon>Filobasidium</taxon>
    </lineage>
</organism>
<keyword evidence="4" id="KW-1185">Reference proteome</keyword>
<feature type="transmembrane region" description="Helical" evidence="2">
    <location>
        <begin position="144"/>
        <end position="164"/>
    </location>
</feature>
<evidence type="ECO:0008006" key="5">
    <source>
        <dbReference type="Google" id="ProtNLM"/>
    </source>
</evidence>
<evidence type="ECO:0000313" key="3">
    <source>
        <dbReference type="EMBL" id="KAG7529950.1"/>
    </source>
</evidence>
<name>A0A8K0NNZ5_9TREE</name>
<dbReference type="Pfam" id="PF06687">
    <property type="entry name" value="SUR7"/>
    <property type="match status" value="1"/>
</dbReference>
<dbReference type="GO" id="GO:0032153">
    <property type="term" value="C:cell division site"/>
    <property type="evidence" value="ECO:0007669"/>
    <property type="project" value="TreeGrafter"/>
</dbReference>
<feature type="compositionally biased region" description="Polar residues" evidence="1">
    <location>
        <begin position="268"/>
        <end position="295"/>
    </location>
</feature>
<evidence type="ECO:0000256" key="2">
    <source>
        <dbReference type="SAM" id="Phobius"/>
    </source>
</evidence>
<keyword evidence="2" id="KW-0472">Membrane</keyword>
<dbReference type="EMBL" id="JABELV010000130">
    <property type="protein sequence ID" value="KAG7529950.1"/>
    <property type="molecule type" value="Genomic_DNA"/>
</dbReference>
<reference evidence="3" key="1">
    <citation type="submission" date="2020-04" db="EMBL/GenBank/DDBJ databases">
        <title>Analysis of mating type loci in Filobasidium floriforme.</title>
        <authorList>
            <person name="Nowrousian M."/>
        </authorList>
    </citation>
    <scope>NUCLEOTIDE SEQUENCE</scope>
    <source>
        <strain evidence="3">CBS 6242</strain>
    </source>
</reference>
<dbReference type="PANTHER" id="PTHR28013:SF4">
    <property type="entry name" value="MARVEL DOMAIN-CONTAINING PROTEIN"/>
    <property type="match status" value="1"/>
</dbReference>
<gene>
    <name evidence="3" type="ORF">FFLO_05306</name>
</gene>
<dbReference type="AlphaFoldDB" id="A0A8K0NNZ5"/>
<dbReference type="GO" id="GO:0035838">
    <property type="term" value="C:growing cell tip"/>
    <property type="evidence" value="ECO:0007669"/>
    <property type="project" value="TreeGrafter"/>
</dbReference>
<feature type="transmembrane region" description="Helical" evidence="2">
    <location>
        <begin position="103"/>
        <end position="124"/>
    </location>
</feature>
<dbReference type="PANTHER" id="PTHR28013">
    <property type="entry name" value="PROTEIN DCV1-RELATED"/>
    <property type="match status" value="1"/>
</dbReference>
<comment type="caution">
    <text evidence="3">The sequence shown here is derived from an EMBL/GenBank/DDBJ whole genome shotgun (WGS) entry which is preliminary data.</text>
</comment>
<feature type="compositionally biased region" description="Basic and acidic residues" evidence="1">
    <location>
        <begin position="207"/>
        <end position="218"/>
    </location>
</feature>
<dbReference type="InterPro" id="IPR051380">
    <property type="entry name" value="pH-response_reg_palI/RIM9"/>
</dbReference>
<feature type="transmembrane region" description="Helical" evidence="2">
    <location>
        <begin position="15"/>
        <end position="34"/>
    </location>
</feature>
<feature type="region of interest" description="Disordered" evidence="1">
    <location>
        <begin position="207"/>
        <end position="316"/>
    </location>
</feature>
<proteinExistence type="predicted"/>
<evidence type="ECO:0000256" key="1">
    <source>
        <dbReference type="SAM" id="MobiDB-lite"/>
    </source>
</evidence>
<dbReference type="Proteomes" id="UP000812966">
    <property type="component" value="Unassembled WGS sequence"/>
</dbReference>
<dbReference type="InterPro" id="IPR009571">
    <property type="entry name" value="SUR7/Rim9-like_fungi"/>
</dbReference>